<accession>A0ABN0VNX6</accession>
<sequence>MKYQTIFLEDWIKDLYDKLDIKNPNQLNIKNISENIGIRLTYRNVTSRFYKNEIIIDNRQSLQEQWQEFGHELCHALRHEGNQLILPNSFLILQECQANTFMYHFCVPTFMLLEFKLNSLSNVKDGVPLISKTFNVTEKFAEERLKQFKRKMLQAKSDAEHRAYMEAKYPKVNSDNYSEETKAILNKLYKQLEKKKEAAI</sequence>
<evidence type="ECO:0000259" key="2">
    <source>
        <dbReference type="Pfam" id="PF06114"/>
    </source>
</evidence>
<dbReference type="Proteomes" id="UP001500782">
    <property type="component" value="Unassembled WGS sequence"/>
</dbReference>
<evidence type="ECO:0000313" key="3">
    <source>
        <dbReference type="EMBL" id="GAA0313561.1"/>
    </source>
</evidence>
<reference evidence="3 4" key="1">
    <citation type="journal article" date="2019" name="Int. J. Syst. Evol. Microbiol.">
        <title>The Global Catalogue of Microorganisms (GCM) 10K type strain sequencing project: providing services to taxonomists for standard genome sequencing and annotation.</title>
        <authorList>
            <consortium name="The Broad Institute Genomics Platform"/>
            <consortium name="The Broad Institute Genome Sequencing Center for Infectious Disease"/>
            <person name="Wu L."/>
            <person name="Ma J."/>
        </authorList>
    </citation>
    <scope>NUCLEOTIDE SEQUENCE [LARGE SCALE GENOMIC DNA]</scope>
    <source>
        <strain evidence="3 4">JCM 9731</strain>
    </source>
</reference>
<organism evidence="3 4">
    <name type="scientific">Bacillus carboniphilus</name>
    <dbReference type="NCBI Taxonomy" id="86663"/>
    <lineage>
        <taxon>Bacteria</taxon>
        <taxon>Bacillati</taxon>
        <taxon>Bacillota</taxon>
        <taxon>Bacilli</taxon>
        <taxon>Bacillales</taxon>
        <taxon>Bacillaceae</taxon>
        <taxon>Bacillus</taxon>
    </lineage>
</organism>
<proteinExistence type="predicted"/>
<feature type="coiled-coil region" evidence="1">
    <location>
        <begin position="138"/>
        <end position="198"/>
    </location>
</feature>
<keyword evidence="4" id="KW-1185">Reference proteome</keyword>
<feature type="domain" description="IrrE N-terminal-like" evidence="2">
    <location>
        <begin position="48"/>
        <end position="146"/>
    </location>
</feature>
<evidence type="ECO:0000313" key="4">
    <source>
        <dbReference type="Proteomes" id="UP001500782"/>
    </source>
</evidence>
<dbReference type="InterPro" id="IPR010359">
    <property type="entry name" value="IrrE_HExxH"/>
</dbReference>
<gene>
    <name evidence="3" type="ORF">GCM10008967_00040</name>
</gene>
<name>A0ABN0VNX6_9BACI</name>
<keyword evidence="1" id="KW-0175">Coiled coil</keyword>
<protein>
    <submittedName>
        <fullName evidence="3">ImmA/IrrE family metallo-endopeptidase</fullName>
    </submittedName>
</protein>
<comment type="caution">
    <text evidence="3">The sequence shown here is derived from an EMBL/GenBank/DDBJ whole genome shotgun (WGS) entry which is preliminary data.</text>
</comment>
<dbReference type="Pfam" id="PF06114">
    <property type="entry name" value="Peptidase_M78"/>
    <property type="match status" value="1"/>
</dbReference>
<dbReference type="RefSeq" id="WP_343795205.1">
    <property type="nucleotide sequence ID" value="NZ_BAAADJ010000001.1"/>
</dbReference>
<dbReference type="EMBL" id="BAAADJ010000001">
    <property type="protein sequence ID" value="GAA0313561.1"/>
    <property type="molecule type" value="Genomic_DNA"/>
</dbReference>
<evidence type="ECO:0000256" key="1">
    <source>
        <dbReference type="SAM" id="Coils"/>
    </source>
</evidence>